<evidence type="ECO:0000256" key="1">
    <source>
        <dbReference type="SAM" id="Phobius"/>
    </source>
</evidence>
<sequence>MPFKIPEGYFSSLEDRMARMASENAVRNATVRRPLYFRIVQAAAAAAMLSAVVLGSITLARDVSDARMARQMADDSFFYMELMPATGTADILYDSDSYGYVADTGLSDEDIIDYLIYSGTPVELLNESDYE</sequence>
<dbReference type="AlphaFoldDB" id="A0A9D9IVS3"/>
<dbReference type="Proteomes" id="UP000823771">
    <property type="component" value="Unassembled WGS sequence"/>
</dbReference>
<feature type="transmembrane region" description="Helical" evidence="1">
    <location>
        <begin position="35"/>
        <end position="60"/>
    </location>
</feature>
<organism evidence="2 3">
    <name type="scientific">Candidatus Cryptobacteroides excrementipullorum</name>
    <dbReference type="NCBI Taxonomy" id="2840761"/>
    <lineage>
        <taxon>Bacteria</taxon>
        <taxon>Pseudomonadati</taxon>
        <taxon>Bacteroidota</taxon>
        <taxon>Bacteroidia</taxon>
        <taxon>Bacteroidales</taxon>
        <taxon>Candidatus Cryptobacteroides</taxon>
    </lineage>
</organism>
<accession>A0A9D9IVS3</accession>
<protein>
    <submittedName>
        <fullName evidence="2">Uncharacterized protein</fullName>
    </submittedName>
</protein>
<keyword evidence="1" id="KW-0472">Membrane</keyword>
<name>A0A9D9IVS3_9BACT</name>
<comment type="caution">
    <text evidence="2">The sequence shown here is derived from an EMBL/GenBank/DDBJ whole genome shotgun (WGS) entry which is preliminary data.</text>
</comment>
<proteinExistence type="predicted"/>
<evidence type="ECO:0000313" key="3">
    <source>
        <dbReference type="Proteomes" id="UP000823771"/>
    </source>
</evidence>
<dbReference type="EMBL" id="JADILZ010000102">
    <property type="protein sequence ID" value="MBO8479295.1"/>
    <property type="molecule type" value="Genomic_DNA"/>
</dbReference>
<reference evidence="2" key="1">
    <citation type="submission" date="2020-10" db="EMBL/GenBank/DDBJ databases">
        <authorList>
            <person name="Gilroy R."/>
        </authorList>
    </citation>
    <scope>NUCLEOTIDE SEQUENCE</scope>
    <source>
        <strain evidence="2">2478</strain>
    </source>
</reference>
<keyword evidence="1" id="KW-0812">Transmembrane</keyword>
<evidence type="ECO:0000313" key="2">
    <source>
        <dbReference type="EMBL" id="MBO8479295.1"/>
    </source>
</evidence>
<keyword evidence="1" id="KW-1133">Transmembrane helix</keyword>
<reference evidence="2" key="2">
    <citation type="journal article" date="2021" name="PeerJ">
        <title>Extensive microbial diversity within the chicken gut microbiome revealed by metagenomics and culture.</title>
        <authorList>
            <person name="Gilroy R."/>
            <person name="Ravi A."/>
            <person name="Getino M."/>
            <person name="Pursley I."/>
            <person name="Horton D.L."/>
            <person name="Alikhan N.F."/>
            <person name="Baker D."/>
            <person name="Gharbi K."/>
            <person name="Hall N."/>
            <person name="Watson M."/>
            <person name="Adriaenssens E.M."/>
            <person name="Foster-Nyarko E."/>
            <person name="Jarju S."/>
            <person name="Secka A."/>
            <person name="Antonio M."/>
            <person name="Oren A."/>
            <person name="Chaudhuri R.R."/>
            <person name="La Ragione R."/>
            <person name="Hildebrand F."/>
            <person name="Pallen M.J."/>
        </authorList>
    </citation>
    <scope>NUCLEOTIDE SEQUENCE</scope>
    <source>
        <strain evidence="2">2478</strain>
    </source>
</reference>
<gene>
    <name evidence="2" type="ORF">IAB80_10475</name>
</gene>